<organism evidence="2 3">
    <name type="scientific">Pleuronectes platessa</name>
    <name type="common">European plaice</name>
    <dbReference type="NCBI Taxonomy" id="8262"/>
    <lineage>
        <taxon>Eukaryota</taxon>
        <taxon>Metazoa</taxon>
        <taxon>Chordata</taxon>
        <taxon>Craniata</taxon>
        <taxon>Vertebrata</taxon>
        <taxon>Euteleostomi</taxon>
        <taxon>Actinopterygii</taxon>
        <taxon>Neopterygii</taxon>
        <taxon>Teleostei</taxon>
        <taxon>Neoteleostei</taxon>
        <taxon>Acanthomorphata</taxon>
        <taxon>Carangaria</taxon>
        <taxon>Pleuronectiformes</taxon>
        <taxon>Pleuronectoidei</taxon>
        <taxon>Pleuronectidae</taxon>
        <taxon>Pleuronectes</taxon>
    </lineage>
</organism>
<accession>A0A9N7YXZ8</accession>
<evidence type="ECO:0000256" key="1">
    <source>
        <dbReference type="SAM" id="MobiDB-lite"/>
    </source>
</evidence>
<proteinExistence type="predicted"/>
<dbReference type="EMBL" id="CADEAL010002724">
    <property type="protein sequence ID" value="CAB1441860.1"/>
    <property type="molecule type" value="Genomic_DNA"/>
</dbReference>
<dbReference type="Proteomes" id="UP001153269">
    <property type="component" value="Unassembled WGS sequence"/>
</dbReference>
<keyword evidence="3" id="KW-1185">Reference proteome</keyword>
<protein>
    <submittedName>
        <fullName evidence="2">Uncharacterized protein</fullName>
    </submittedName>
</protein>
<sequence>MGVGVGGGCVGRRGGLIPGFALSLEPVSWLSLPEVAAGGWQCAVIPSSVSAVPHTPRPRPQRDSGRLRTARAKQTCRASGSTQPVHAHLDLDKAAVGTSVPGVIRRIFMPCCTPNRQNRSQSERAEKFRTNPGITQCLQRESPISPPLPCVLTQQTA</sequence>
<comment type="caution">
    <text evidence="2">The sequence shown here is derived from an EMBL/GenBank/DDBJ whole genome shotgun (WGS) entry which is preliminary data.</text>
</comment>
<dbReference type="AlphaFoldDB" id="A0A9N7YXZ8"/>
<feature type="region of interest" description="Disordered" evidence="1">
    <location>
        <begin position="50"/>
        <end position="82"/>
    </location>
</feature>
<reference evidence="2" key="1">
    <citation type="submission" date="2020-03" db="EMBL/GenBank/DDBJ databases">
        <authorList>
            <person name="Weist P."/>
        </authorList>
    </citation>
    <scope>NUCLEOTIDE SEQUENCE</scope>
</reference>
<evidence type="ECO:0000313" key="3">
    <source>
        <dbReference type="Proteomes" id="UP001153269"/>
    </source>
</evidence>
<name>A0A9N7YXZ8_PLEPL</name>
<evidence type="ECO:0000313" key="2">
    <source>
        <dbReference type="EMBL" id="CAB1441860.1"/>
    </source>
</evidence>
<gene>
    <name evidence="2" type="ORF">PLEPLA_LOCUS29587</name>
</gene>